<dbReference type="InterPro" id="IPR012000">
    <property type="entry name" value="Thiamin_PyroP_enz_cen_dom"/>
</dbReference>
<dbReference type="GO" id="GO:0009097">
    <property type="term" value="P:isoleucine biosynthetic process"/>
    <property type="evidence" value="ECO:0007669"/>
    <property type="project" value="UniProtKB-UniPathway"/>
</dbReference>
<keyword evidence="7 15" id="KW-0479">Metal-binding</keyword>
<dbReference type="GO" id="GO:0005948">
    <property type="term" value="C:acetolactate synthase complex"/>
    <property type="evidence" value="ECO:0007669"/>
    <property type="project" value="TreeGrafter"/>
</dbReference>
<dbReference type="Gene3D" id="3.40.50.1220">
    <property type="entry name" value="TPP-binding domain"/>
    <property type="match status" value="1"/>
</dbReference>
<evidence type="ECO:0000259" key="17">
    <source>
        <dbReference type="Pfam" id="PF02775"/>
    </source>
</evidence>
<comment type="caution">
    <text evidence="19">The sequence shown here is derived from an EMBL/GenBank/DDBJ whole genome shotgun (WGS) entry which is preliminary data.</text>
</comment>
<organism evidence="19 20">
    <name type="scientific">Spodoptera exigua</name>
    <name type="common">Beet armyworm</name>
    <name type="synonym">Noctua fulgens</name>
    <dbReference type="NCBI Taxonomy" id="7107"/>
    <lineage>
        <taxon>Eukaryota</taxon>
        <taxon>Metazoa</taxon>
        <taxon>Ecdysozoa</taxon>
        <taxon>Arthropoda</taxon>
        <taxon>Hexapoda</taxon>
        <taxon>Insecta</taxon>
        <taxon>Pterygota</taxon>
        <taxon>Neoptera</taxon>
        <taxon>Endopterygota</taxon>
        <taxon>Lepidoptera</taxon>
        <taxon>Glossata</taxon>
        <taxon>Ditrysia</taxon>
        <taxon>Noctuoidea</taxon>
        <taxon>Noctuidae</taxon>
        <taxon>Amphipyrinae</taxon>
        <taxon>Spodoptera</taxon>
    </lineage>
</organism>
<dbReference type="GO" id="GO:0050660">
    <property type="term" value="F:flavin adenine dinucleotide binding"/>
    <property type="evidence" value="ECO:0007669"/>
    <property type="project" value="InterPro"/>
</dbReference>
<accession>A0A835L1K4</accession>
<comment type="catalytic activity">
    <reaction evidence="12 15">
        <text>2 pyruvate + H(+) = (2S)-2-acetolactate + CO2</text>
        <dbReference type="Rhea" id="RHEA:25249"/>
        <dbReference type="ChEBI" id="CHEBI:15361"/>
        <dbReference type="ChEBI" id="CHEBI:15378"/>
        <dbReference type="ChEBI" id="CHEBI:16526"/>
        <dbReference type="ChEBI" id="CHEBI:58476"/>
        <dbReference type="EC" id="2.2.1.6"/>
    </reaction>
</comment>
<keyword evidence="20" id="KW-1185">Reference proteome</keyword>
<feature type="domain" description="Thiamine pyrophosphate enzyme N-terminal TPP-binding" evidence="18">
    <location>
        <begin position="3"/>
        <end position="115"/>
    </location>
</feature>
<evidence type="ECO:0000256" key="4">
    <source>
        <dbReference type="ARBA" id="ARBA00022605"/>
    </source>
</evidence>
<proteinExistence type="inferred from homology"/>
<dbReference type="Gene3D" id="3.40.50.970">
    <property type="match status" value="2"/>
</dbReference>
<name>A0A835L1K4_SPOEX</name>
<evidence type="ECO:0000256" key="13">
    <source>
        <dbReference type="ARBA" id="ARBA00048738"/>
    </source>
</evidence>
<comment type="similarity">
    <text evidence="3 15">Belongs to the TPP enzyme family.</text>
</comment>
<comment type="pathway">
    <text evidence="2 15">Amino-acid biosynthesis; L-valine biosynthesis; L-valine from pyruvate: step 1/4.</text>
</comment>
<dbReference type="Pfam" id="PF02776">
    <property type="entry name" value="TPP_enzyme_N"/>
    <property type="match status" value="1"/>
</dbReference>
<feature type="domain" description="Thiamine pyrophosphate enzyme central" evidence="16">
    <location>
        <begin position="191"/>
        <end position="326"/>
    </location>
</feature>
<dbReference type="FunFam" id="3.40.50.1220:FF:000008">
    <property type="entry name" value="Acetolactate synthase"/>
    <property type="match status" value="1"/>
</dbReference>
<reference evidence="19" key="1">
    <citation type="submission" date="2020-08" db="EMBL/GenBank/DDBJ databases">
        <title>Spodoptera exigua strain:BAW_Kor-Di-RS1 Genome sequencing and assembly.</title>
        <authorList>
            <person name="Kim J."/>
            <person name="Nam H.Y."/>
            <person name="Kwon M."/>
            <person name="Choi J.H."/>
            <person name="Cho S.R."/>
            <person name="Kim G.-H."/>
        </authorList>
    </citation>
    <scope>NUCLEOTIDE SEQUENCE</scope>
    <source>
        <strain evidence="19">BAW_Kor-Di-RS1</strain>
        <tissue evidence="19">Whole-body</tissue>
    </source>
</reference>
<keyword evidence="5" id="KW-0285">Flavoprotein</keyword>
<dbReference type="InterPro" id="IPR000399">
    <property type="entry name" value="TPP-bd_CS"/>
</dbReference>
<evidence type="ECO:0000256" key="15">
    <source>
        <dbReference type="RuleBase" id="RU003591"/>
    </source>
</evidence>
<evidence type="ECO:0000259" key="16">
    <source>
        <dbReference type="Pfam" id="PF00205"/>
    </source>
</evidence>
<evidence type="ECO:0000256" key="12">
    <source>
        <dbReference type="ARBA" id="ARBA00048670"/>
    </source>
</evidence>
<protein>
    <recommendedName>
        <fullName evidence="15">Acetolactate synthase</fullName>
        <ecNumber evidence="15">2.2.1.6</ecNumber>
    </recommendedName>
</protein>
<evidence type="ECO:0000259" key="18">
    <source>
        <dbReference type="Pfam" id="PF02776"/>
    </source>
</evidence>
<evidence type="ECO:0000256" key="5">
    <source>
        <dbReference type="ARBA" id="ARBA00022630"/>
    </source>
</evidence>
<dbReference type="NCBIfam" id="TIGR00118">
    <property type="entry name" value="acolac_lg"/>
    <property type="match status" value="1"/>
</dbReference>
<comment type="pathway">
    <text evidence="1 15">Amino-acid biosynthesis; L-isoleucine biosynthesis; L-isoleucine from 2-oxobutanoate: step 1/4.</text>
</comment>
<evidence type="ECO:0000313" key="19">
    <source>
        <dbReference type="EMBL" id="KAF9404418.1"/>
    </source>
</evidence>
<dbReference type="AlphaFoldDB" id="A0A835L1K4"/>
<evidence type="ECO:0000256" key="8">
    <source>
        <dbReference type="ARBA" id="ARBA00022827"/>
    </source>
</evidence>
<comment type="catalytic activity">
    <reaction evidence="13">
        <text>2-hydroxyoctadecanoyl-CoA = heptadecanal + formyl-CoA</text>
        <dbReference type="Rhea" id="RHEA:55196"/>
        <dbReference type="ChEBI" id="CHEBI:57376"/>
        <dbReference type="ChEBI" id="CHEBI:74116"/>
        <dbReference type="ChEBI" id="CHEBI:138631"/>
    </reaction>
    <physiologicalReaction direction="left-to-right" evidence="13">
        <dbReference type="Rhea" id="RHEA:55197"/>
    </physiologicalReaction>
</comment>
<evidence type="ECO:0000256" key="14">
    <source>
        <dbReference type="ARBA" id="ARBA00048767"/>
    </source>
</evidence>
<dbReference type="PROSITE" id="PS00187">
    <property type="entry name" value="TPP_ENZYMES"/>
    <property type="match status" value="1"/>
</dbReference>
<dbReference type="UniPathway" id="UPA00047">
    <property type="reaction ID" value="UER00055"/>
</dbReference>
<dbReference type="InterPro" id="IPR029035">
    <property type="entry name" value="DHS-like_NAD/FAD-binding_dom"/>
</dbReference>
<dbReference type="GO" id="GO:0003984">
    <property type="term" value="F:acetolactate synthase activity"/>
    <property type="evidence" value="ECO:0007669"/>
    <property type="project" value="UniProtKB-EC"/>
</dbReference>
<dbReference type="CDD" id="cd02015">
    <property type="entry name" value="TPP_AHAS"/>
    <property type="match status" value="1"/>
</dbReference>
<keyword evidence="10 15" id="KW-0786">Thiamine pyrophosphate</keyword>
<dbReference type="CDD" id="cd07035">
    <property type="entry name" value="TPP_PYR_POX_like"/>
    <property type="match status" value="1"/>
</dbReference>
<dbReference type="InterPro" id="IPR045229">
    <property type="entry name" value="TPP_enz"/>
</dbReference>
<dbReference type="FunFam" id="3.40.50.970:FF:000016">
    <property type="entry name" value="Acetolactate synthase"/>
    <property type="match status" value="1"/>
</dbReference>
<dbReference type="InterPro" id="IPR039368">
    <property type="entry name" value="AHAS_TPP"/>
</dbReference>
<sequence length="557" mass="60432">MKSGSKILIDALLKQKVDMIFGYPGGAVLPLYDALYDGDIPHILTRHEQGAVHAAEGYAKATGKPGVVIVTSGPGATNAITGIADAMSDSIPMVVFTGQVVTEGIGKDAFQEADVIGLTMPITKNNYQVRDTKELPRIIEEAFHIATTGRKGPVVIDLPKDMTIMETDAAIDVKLHLPSYQPTVKPNKLQVKKLMEALAAAKKPLVLAGAGVVHANASKELATFVDKYEIPTLSTLLGLGALSIENELFLGMGGMHGSFAANMALTDCDLLINFGSRFDDRLASAPQEFAPNAVIAHIDIDPAEIGKIIDTQIPIVADVKETLKEILKTDVTCEDTTDWKKLNLSRKKLHPFKYDKEQTAEIKPQKVIEYIGELTDGEAIIATDVGQHQMWAAQFYPFKNEKQLVTSGGLGTMGYGIPAAIGAKLGCPDKEVVLFVGDGGFQMTNQELAILNEYNIPIKIVILNNQSLGMVRQWQESFFNGRRSESVFATQPDFVKMAEAYHIKGMRITNPKTVEAELTEAFKETGPLLIEVMVSPTEHVLPMVPAGKANYQMLGVD</sequence>
<evidence type="ECO:0000256" key="7">
    <source>
        <dbReference type="ARBA" id="ARBA00022723"/>
    </source>
</evidence>
<dbReference type="UniPathway" id="UPA00049">
    <property type="reaction ID" value="UER00059"/>
</dbReference>
<comment type="cofactor">
    <cofactor evidence="15">
        <name>Mg(2+)</name>
        <dbReference type="ChEBI" id="CHEBI:18420"/>
    </cofactor>
    <text evidence="15">Binds 1 Mg(2+) ion per subunit.</text>
</comment>
<dbReference type="Proteomes" id="UP000648187">
    <property type="component" value="Unassembled WGS sequence"/>
</dbReference>
<evidence type="ECO:0000256" key="2">
    <source>
        <dbReference type="ARBA" id="ARBA00005025"/>
    </source>
</evidence>
<dbReference type="Pfam" id="PF02775">
    <property type="entry name" value="TPP_enzyme_C"/>
    <property type="match status" value="1"/>
</dbReference>
<dbReference type="EMBL" id="JACKWZ010000990">
    <property type="protein sequence ID" value="KAF9404418.1"/>
    <property type="molecule type" value="Genomic_DNA"/>
</dbReference>
<dbReference type="Pfam" id="PF00205">
    <property type="entry name" value="TPP_enzyme_M"/>
    <property type="match status" value="1"/>
</dbReference>
<keyword evidence="9 15" id="KW-0460">Magnesium</keyword>
<evidence type="ECO:0000313" key="20">
    <source>
        <dbReference type="Proteomes" id="UP000648187"/>
    </source>
</evidence>
<dbReference type="SUPFAM" id="SSF52518">
    <property type="entry name" value="Thiamin diphosphate-binding fold (THDP-binding)"/>
    <property type="match status" value="2"/>
</dbReference>
<dbReference type="InterPro" id="IPR012001">
    <property type="entry name" value="Thiamin_PyroP_enz_TPP-bd_dom"/>
</dbReference>
<dbReference type="GO" id="GO:0030976">
    <property type="term" value="F:thiamine pyrophosphate binding"/>
    <property type="evidence" value="ECO:0007669"/>
    <property type="project" value="UniProtKB-UniRule"/>
</dbReference>
<dbReference type="PANTHER" id="PTHR18968">
    <property type="entry name" value="THIAMINE PYROPHOSPHATE ENZYMES"/>
    <property type="match status" value="1"/>
</dbReference>
<evidence type="ECO:0000256" key="1">
    <source>
        <dbReference type="ARBA" id="ARBA00004974"/>
    </source>
</evidence>
<keyword evidence="11 15" id="KW-0100">Branched-chain amino acid biosynthesis</keyword>
<dbReference type="FunFam" id="3.40.50.970:FF:000007">
    <property type="entry name" value="Acetolactate synthase"/>
    <property type="match status" value="1"/>
</dbReference>
<dbReference type="SUPFAM" id="SSF52467">
    <property type="entry name" value="DHS-like NAD/FAD-binding domain"/>
    <property type="match status" value="1"/>
</dbReference>
<comment type="catalytic activity">
    <reaction evidence="14">
        <text>(2R)-hydroxyhexadecanoyl-CoA = pentadecanal + formyl-CoA</text>
        <dbReference type="Rhea" id="RHEA:55212"/>
        <dbReference type="ChEBI" id="CHEBI:17302"/>
        <dbReference type="ChEBI" id="CHEBI:57376"/>
        <dbReference type="ChEBI" id="CHEBI:138654"/>
    </reaction>
    <physiologicalReaction direction="left-to-right" evidence="14">
        <dbReference type="Rhea" id="RHEA:55213"/>
    </physiologicalReaction>
</comment>
<dbReference type="PANTHER" id="PTHR18968:SF13">
    <property type="entry name" value="ACETOLACTATE SYNTHASE CATALYTIC SUBUNIT, MITOCHONDRIAL"/>
    <property type="match status" value="1"/>
</dbReference>
<dbReference type="GO" id="GO:0009099">
    <property type="term" value="P:L-valine biosynthetic process"/>
    <property type="evidence" value="ECO:0007669"/>
    <property type="project" value="UniProtKB-UniPathway"/>
</dbReference>
<keyword evidence="4 15" id="KW-0028">Amino-acid biosynthesis</keyword>
<keyword evidence="6 15" id="KW-0808">Transferase</keyword>
<dbReference type="GO" id="GO:0000287">
    <property type="term" value="F:magnesium ion binding"/>
    <property type="evidence" value="ECO:0007669"/>
    <property type="project" value="UniProtKB-UniRule"/>
</dbReference>
<evidence type="ECO:0000256" key="3">
    <source>
        <dbReference type="ARBA" id="ARBA00007812"/>
    </source>
</evidence>
<keyword evidence="8" id="KW-0274">FAD</keyword>
<feature type="domain" description="Thiamine pyrophosphate enzyme TPP-binding" evidence="17">
    <location>
        <begin position="384"/>
        <end position="532"/>
    </location>
</feature>
<evidence type="ECO:0000256" key="10">
    <source>
        <dbReference type="ARBA" id="ARBA00023052"/>
    </source>
</evidence>
<evidence type="ECO:0000256" key="9">
    <source>
        <dbReference type="ARBA" id="ARBA00022842"/>
    </source>
</evidence>
<evidence type="ECO:0000256" key="11">
    <source>
        <dbReference type="ARBA" id="ARBA00023304"/>
    </source>
</evidence>
<comment type="cofactor">
    <cofactor evidence="15">
        <name>thiamine diphosphate</name>
        <dbReference type="ChEBI" id="CHEBI:58937"/>
    </cofactor>
    <text evidence="15">Binds 1 thiamine pyrophosphate per subunit.</text>
</comment>
<gene>
    <name evidence="19" type="ORF">HW555_014346</name>
</gene>
<dbReference type="InterPro" id="IPR012846">
    <property type="entry name" value="Acetolactate_synth_lsu"/>
</dbReference>
<dbReference type="InterPro" id="IPR029061">
    <property type="entry name" value="THDP-binding"/>
</dbReference>
<dbReference type="InterPro" id="IPR011766">
    <property type="entry name" value="TPP_enzyme_TPP-bd"/>
</dbReference>
<dbReference type="EC" id="2.2.1.6" evidence="15"/>
<evidence type="ECO:0000256" key="6">
    <source>
        <dbReference type="ARBA" id="ARBA00022679"/>
    </source>
</evidence>